<dbReference type="NCBIfam" id="TIGR01071">
    <property type="entry name" value="rplO_bact"/>
    <property type="match status" value="1"/>
</dbReference>
<dbReference type="GO" id="GO:0006412">
    <property type="term" value="P:translation"/>
    <property type="evidence" value="ECO:0007669"/>
    <property type="project" value="UniProtKB-UniRule"/>
</dbReference>
<evidence type="ECO:0000256" key="5">
    <source>
        <dbReference type="RuleBase" id="RU003888"/>
    </source>
</evidence>
<dbReference type="KEGG" id="euz:DVS28_a4467"/>
<feature type="domain" description="Large ribosomal subunit protein uL15/eL18" evidence="7">
    <location>
        <begin position="76"/>
        <end position="144"/>
    </location>
</feature>
<reference evidence="8 9" key="1">
    <citation type="submission" date="2018-09" db="EMBL/GenBank/DDBJ databases">
        <title>Complete genome sequence of Euzebya sp. DY32-46 isolated from seawater of Pacific Ocean.</title>
        <authorList>
            <person name="Xu L."/>
            <person name="Wu Y.-H."/>
            <person name="Xu X.-W."/>
        </authorList>
    </citation>
    <scope>NUCLEOTIDE SEQUENCE [LARGE SCALE GENOMIC DNA]</scope>
    <source>
        <strain evidence="8 9">DY32-46</strain>
    </source>
</reference>
<dbReference type="Proteomes" id="UP000264006">
    <property type="component" value="Chromosome"/>
</dbReference>
<sequence>MKIHDLKPPAGSTKRKTRKGRGEAAGKGKTAGRGTKGTGARKNVPLGFEGGQMPLQRRLPKLPGFNPRNRVAYQGINVSLLDAHFADGDVVTPVELADKGLIRKPSERVKILGDGDLSTKLTVKAQGFSKSAEAKITEAGGSIERLARVLSGKADEPADEASTTE</sequence>
<dbReference type="Pfam" id="PF00828">
    <property type="entry name" value="Ribosomal_L27A"/>
    <property type="match status" value="1"/>
</dbReference>
<feature type="compositionally biased region" description="Gly residues" evidence="6">
    <location>
        <begin position="27"/>
        <end position="37"/>
    </location>
</feature>
<protein>
    <recommendedName>
        <fullName evidence="4">Large ribosomal subunit protein uL15</fullName>
    </recommendedName>
</protein>
<dbReference type="InterPro" id="IPR001196">
    <property type="entry name" value="Ribosomal_uL15_CS"/>
</dbReference>
<dbReference type="PROSITE" id="PS00475">
    <property type="entry name" value="RIBOSOMAL_L15"/>
    <property type="match status" value="1"/>
</dbReference>
<dbReference type="AlphaFoldDB" id="A0A346Y3T5"/>
<evidence type="ECO:0000256" key="4">
    <source>
        <dbReference type="HAMAP-Rule" id="MF_01341"/>
    </source>
</evidence>
<dbReference type="HAMAP" id="MF_01341">
    <property type="entry name" value="Ribosomal_uL15"/>
    <property type="match status" value="1"/>
</dbReference>
<keyword evidence="3 4" id="KW-0687">Ribonucleoprotein</keyword>
<proteinExistence type="inferred from homology"/>
<dbReference type="InterPro" id="IPR021131">
    <property type="entry name" value="Ribosomal_uL15/eL18"/>
</dbReference>
<evidence type="ECO:0000256" key="1">
    <source>
        <dbReference type="ARBA" id="ARBA00007320"/>
    </source>
</evidence>
<dbReference type="GO" id="GO:0022625">
    <property type="term" value="C:cytosolic large ribosomal subunit"/>
    <property type="evidence" value="ECO:0007669"/>
    <property type="project" value="TreeGrafter"/>
</dbReference>
<evidence type="ECO:0000256" key="2">
    <source>
        <dbReference type="ARBA" id="ARBA00022980"/>
    </source>
</evidence>
<dbReference type="GO" id="GO:0003735">
    <property type="term" value="F:structural constituent of ribosome"/>
    <property type="evidence" value="ECO:0007669"/>
    <property type="project" value="InterPro"/>
</dbReference>
<evidence type="ECO:0000313" key="8">
    <source>
        <dbReference type="EMBL" id="AXV09132.1"/>
    </source>
</evidence>
<accession>A0A346Y3T5</accession>
<dbReference type="PANTHER" id="PTHR12934:SF11">
    <property type="entry name" value="LARGE RIBOSOMAL SUBUNIT PROTEIN UL15M"/>
    <property type="match status" value="1"/>
</dbReference>
<evidence type="ECO:0000313" key="9">
    <source>
        <dbReference type="Proteomes" id="UP000264006"/>
    </source>
</evidence>
<keyword evidence="4" id="KW-0699">rRNA-binding</keyword>
<dbReference type="PANTHER" id="PTHR12934">
    <property type="entry name" value="50S RIBOSOMAL PROTEIN L15"/>
    <property type="match status" value="1"/>
</dbReference>
<comment type="function">
    <text evidence="4">Binds to the 23S rRNA.</text>
</comment>
<gene>
    <name evidence="4" type="primary">rplO</name>
    <name evidence="8" type="ORF">DVS28_a4467</name>
</gene>
<dbReference type="InterPro" id="IPR036227">
    <property type="entry name" value="Ribosomal_uL15/eL18_sf"/>
</dbReference>
<evidence type="ECO:0000259" key="7">
    <source>
        <dbReference type="Pfam" id="PF00828"/>
    </source>
</evidence>
<evidence type="ECO:0000256" key="3">
    <source>
        <dbReference type="ARBA" id="ARBA00023274"/>
    </source>
</evidence>
<dbReference type="InterPro" id="IPR005749">
    <property type="entry name" value="Ribosomal_uL15_bac-type"/>
</dbReference>
<dbReference type="Gene3D" id="3.100.10.10">
    <property type="match status" value="1"/>
</dbReference>
<comment type="subunit">
    <text evidence="4">Part of the 50S ribosomal subunit.</text>
</comment>
<comment type="similarity">
    <text evidence="1 4 5">Belongs to the universal ribosomal protein uL15 family.</text>
</comment>
<evidence type="ECO:0000256" key="6">
    <source>
        <dbReference type="SAM" id="MobiDB-lite"/>
    </source>
</evidence>
<keyword evidence="4" id="KW-0694">RNA-binding</keyword>
<organism evidence="8 9">
    <name type="scientific">Euzebya pacifica</name>
    <dbReference type="NCBI Taxonomy" id="1608957"/>
    <lineage>
        <taxon>Bacteria</taxon>
        <taxon>Bacillati</taxon>
        <taxon>Actinomycetota</taxon>
        <taxon>Nitriliruptoria</taxon>
        <taxon>Euzebyales</taxon>
    </lineage>
</organism>
<feature type="region of interest" description="Disordered" evidence="6">
    <location>
        <begin position="1"/>
        <end position="63"/>
    </location>
</feature>
<dbReference type="GO" id="GO:0019843">
    <property type="term" value="F:rRNA binding"/>
    <property type="evidence" value="ECO:0007669"/>
    <property type="project" value="UniProtKB-UniRule"/>
</dbReference>
<keyword evidence="9" id="KW-1185">Reference proteome</keyword>
<name>A0A346Y3T5_9ACTN</name>
<dbReference type="InterPro" id="IPR030878">
    <property type="entry name" value="Ribosomal_uL15"/>
</dbReference>
<dbReference type="EMBL" id="CP031165">
    <property type="protein sequence ID" value="AXV09132.1"/>
    <property type="molecule type" value="Genomic_DNA"/>
</dbReference>
<dbReference type="SUPFAM" id="SSF52080">
    <property type="entry name" value="Ribosomal proteins L15p and L18e"/>
    <property type="match status" value="1"/>
</dbReference>
<keyword evidence="2 4" id="KW-0689">Ribosomal protein</keyword>